<feature type="compositionally biased region" description="Low complexity" evidence="1">
    <location>
        <begin position="1070"/>
        <end position="1081"/>
    </location>
</feature>
<keyword evidence="4" id="KW-1185">Reference proteome</keyword>
<feature type="region of interest" description="Disordered" evidence="1">
    <location>
        <begin position="572"/>
        <end position="638"/>
    </location>
</feature>
<gene>
    <name evidence="3" type="ORF">ACJ72_00700</name>
</gene>
<protein>
    <recommendedName>
        <fullName evidence="2">PH-like domain-containing protein</fullName>
    </recommendedName>
</protein>
<feature type="region of interest" description="Disordered" evidence="1">
    <location>
        <begin position="393"/>
        <end position="440"/>
    </location>
</feature>
<evidence type="ECO:0000256" key="1">
    <source>
        <dbReference type="SAM" id="MobiDB-lite"/>
    </source>
</evidence>
<dbReference type="Proteomes" id="UP000091918">
    <property type="component" value="Unassembled WGS sequence"/>
</dbReference>
<proteinExistence type="predicted"/>
<feature type="compositionally biased region" description="Polar residues" evidence="1">
    <location>
        <begin position="416"/>
        <end position="428"/>
    </location>
</feature>
<sequence>MRDLTDSIQKSQHYTVVVASRQRKSLIGQKTFKLLLSTFVSRDVDAPRKWSGQFILELVRKSQDKGALIALGAEENIRKIGETVLRETDYVLRLLASLIIQETVPSQLEPRNFWPPGTPQHVITRFSSGIPIDSNWIGKFNDFVSGQDSERNQETQKMYIVETINAGVWTIGNSNSTIGILAARVLTVMITEASRFRFIKMRLDHINRLVLHEGNAVLDLYIDDNGVYMTNGRMEKVDVVSIVFENQSQAAEVRDSLEQQCRSIKGVNEGFRDTNGISGVGKSDLHDEQGTSAEAVMCGTGAVKGSINPYPDSDKHAAQNPRRKPSYAAILLSFGEEDINGSSAYLDLGVSDSPDEGDQYRPHTRCEKRIKNGVESEDWGSYPSSVSGIPQLGHQVGSRSHSQSRNPDPQIAPNIVNPSKTQDMSSISDIGESQPAVGGVEPHISQEGRDCHFGLPRLAQQALQLQLHQLQDPNTLTEAPVQEDQEQPPGIEVQHYAQEDTNLSPVNPTAMSLHVDVPVPETLLEKQKKADVSKQLGSNSKLKRPHHRISESSKANQLTVDWDQDLRVDDPVERSVSASKRQKKTPAQPKRPTNTSKTKSAPRPVGKKKNKQHEILPLTPHVTSASAKGKANKPGRQVTKTLTSARQRRAAAEKANQKLALANRDENAAYDVDDPIESSPLYQPTLAGNKDACKVTTDVINAVVTCEDVSMQPVGSIEGTVSSKTNPPTPEISDPVVFPKIIGIKQPVGNKENGSPPFITIQEDSDHHLDFQGIALTARDRSPSAPPARMDNPENPSNINVPCQQAVTGCRENNLGKRLSEVLAKAGIDLPNSLIPGNNVDGNSNLISGAGGQTRKEFSEISRNVSRFIVRQAVVGQRSSMDHKSQTAKHGEVPVKANIQKVETGRGVSEDFEKQHEGQAVLSTTQCQSEETAEHCGILQPNCHDQNKDKGNLKDSLPETAVVLRKVQLVSFDSNGPKNQCAISTGPANLNSKKIDIIPNEIHSNGETQPCGNCLENPCDDDISAIDDMDEMTLVPTSESLSLDVVGEDRDIPSRIHSSSVCEVTEAEFRVPTRPARPVPAHSQTVDENGSPQPLHQNLHVKGVGLHIDTSRILQLADPSAFLSGEDAGIVHCTSAYSGSAVNNESYSSSSCETPPQRRDASSKQKRRDVGKFSGPYRSNPKVDSFWRRSAPSIFAERLREQKRTKQNKGSNGNKSTHKRFMVIKKTKKKPNIMPLAEFSSDVEEDLDNSEPETYNAGSGCWDRAGVSSGSNSTLSDTLVEEYRDAESEWRNALRTTQKTSLDILLDTSGRLIRHLLDEERAIAKVVDTYRNGGARLIEQLEQRYDEELDHCKNQLQPLQEELIERYKGVMARVNSDRRSLLKQPTTKDFSTAVHKRKKLLGQVDAAMKEYETDA</sequence>
<comment type="caution">
    <text evidence="3">The sequence shown here is derived from an EMBL/GenBank/DDBJ whole genome shotgun (WGS) entry which is preliminary data.</text>
</comment>
<accession>A0A1B7P7A8</accession>
<feature type="domain" description="PH-like" evidence="2">
    <location>
        <begin position="154"/>
        <end position="273"/>
    </location>
</feature>
<evidence type="ECO:0000259" key="2">
    <source>
        <dbReference type="Pfam" id="PF25380"/>
    </source>
</evidence>
<dbReference type="Pfam" id="PF25380">
    <property type="entry name" value="PH_25"/>
    <property type="match status" value="1"/>
</dbReference>
<feature type="region of interest" description="Disordered" evidence="1">
    <location>
        <begin position="1144"/>
        <end position="1184"/>
    </location>
</feature>
<dbReference type="InterPro" id="IPR057502">
    <property type="entry name" value="PH_25"/>
</dbReference>
<feature type="region of interest" description="Disordered" evidence="1">
    <location>
        <begin position="1199"/>
        <end position="1219"/>
    </location>
</feature>
<evidence type="ECO:0000313" key="3">
    <source>
        <dbReference type="EMBL" id="OAX84914.1"/>
    </source>
</evidence>
<feature type="compositionally biased region" description="Polar residues" evidence="1">
    <location>
        <begin position="1082"/>
        <end position="1096"/>
    </location>
</feature>
<evidence type="ECO:0000313" key="4">
    <source>
        <dbReference type="Proteomes" id="UP000091918"/>
    </source>
</evidence>
<dbReference type="STRING" id="1658172.A0A1B7P7A8"/>
<feature type="region of interest" description="Disordered" evidence="1">
    <location>
        <begin position="525"/>
        <end position="556"/>
    </location>
</feature>
<dbReference type="OrthoDB" id="5374844at2759"/>
<feature type="compositionally biased region" description="Basic and acidic residues" evidence="1">
    <location>
        <begin position="1156"/>
        <end position="1171"/>
    </location>
</feature>
<organism evidence="3 4">
    <name type="scientific">Emergomyces africanus</name>
    <dbReference type="NCBI Taxonomy" id="1955775"/>
    <lineage>
        <taxon>Eukaryota</taxon>
        <taxon>Fungi</taxon>
        <taxon>Dikarya</taxon>
        <taxon>Ascomycota</taxon>
        <taxon>Pezizomycotina</taxon>
        <taxon>Eurotiomycetes</taxon>
        <taxon>Eurotiomycetidae</taxon>
        <taxon>Onygenales</taxon>
        <taxon>Ajellomycetaceae</taxon>
        <taxon>Emergomyces</taxon>
    </lineage>
</organism>
<feature type="compositionally biased region" description="Polar residues" evidence="1">
    <location>
        <begin position="397"/>
        <end position="407"/>
    </location>
</feature>
<reference evidence="3 4" key="1">
    <citation type="submission" date="2015-07" db="EMBL/GenBank/DDBJ databases">
        <title>Emmonsia species relationships and genome sequence.</title>
        <authorList>
            <person name="Cuomo C.A."/>
            <person name="Schwartz I.S."/>
            <person name="Kenyon C."/>
            <person name="de Hoog G.S."/>
            <person name="Govender N.P."/>
            <person name="Botha A."/>
            <person name="Moreno L."/>
            <person name="de Vries M."/>
            <person name="Munoz J.F."/>
            <person name="Stielow J.B."/>
        </authorList>
    </citation>
    <scope>NUCLEOTIDE SEQUENCE [LARGE SCALE GENOMIC DNA]</scope>
    <source>
        <strain evidence="3 4">CBS 136260</strain>
    </source>
</reference>
<dbReference type="EMBL" id="LGUA01000040">
    <property type="protein sequence ID" value="OAX84914.1"/>
    <property type="molecule type" value="Genomic_DNA"/>
</dbReference>
<feature type="region of interest" description="Disordered" evidence="1">
    <location>
        <begin position="1067"/>
        <end position="1097"/>
    </location>
</feature>
<name>A0A1B7P7A8_9EURO</name>